<name>A0ABT5FQH7_9ACTN</name>
<dbReference type="PANTHER" id="PTHR42305">
    <property type="entry name" value="MEMBRANE PROTEIN RV1733C-RELATED"/>
    <property type="match status" value="1"/>
</dbReference>
<dbReference type="Proteomes" id="UP001221328">
    <property type="component" value="Unassembled WGS sequence"/>
</dbReference>
<keyword evidence="2" id="KW-1185">Reference proteome</keyword>
<dbReference type="InterPro" id="IPR039708">
    <property type="entry name" value="MT1774/Rv1733c-like"/>
</dbReference>
<evidence type="ECO:0000313" key="2">
    <source>
        <dbReference type="Proteomes" id="UP001221328"/>
    </source>
</evidence>
<proteinExistence type="predicted"/>
<reference evidence="1 2" key="1">
    <citation type="journal article" date="2015" name="Int. J. Syst. Evol. Microbiol.">
        <title>Streptomyces gilvifuscus sp. nov., an actinomycete that produces antibacterial compounds isolated from soil.</title>
        <authorList>
            <person name="Nguyen T.M."/>
            <person name="Kim J."/>
        </authorList>
    </citation>
    <scope>NUCLEOTIDE SEQUENCE [LARGE SCALE GENOMIC DNA]</scope>
    <source>
        <strain evidence="1 2">T113</strain>
    </source>
</reference>
<evidence type="ECO:0008006" key="3">
    <source>
        <dbReference type="Google" id="ProtNLM"/>
    </source>
</evidence>
<comment type="caution">
    <text evidence="1">The sequence shown here is derived from an EMBL/GenBank/DDBJ whole genome shotgun (WGS) entry which is preliminary data.</text>
</comment>
<sequence>MTQQRRTRPARVRFWRWRHNTLLRRSDRVQGWVLLAAWTLALLGGLFAGLAAGTWAAHDLAARRASVHSVSAVLLQDAPKTAVVSPYGSDGTVWAKVRWTDGAGTVHTDLARVEPGGTKGGRVTVWLDRAGTPVVEPAGPTVAGAQAVLLAVPTGLAAGALVLLGGRLVCNRLDRRCYEAWAAEWRQVGPQWRKRMLG</sequence>
<evidence type="ECO:0000313" key="1">
    <source>
        <dbReference type="EMBL" id="MDC2954769.1"/>
    </source>
</evidence>
<gene>
    <name evidence="1" type="ORF">PO587_09870</name>
</gene>
<dbReference type="EMBL" id="JAQOSK010000003">
    <property type="protein sequence ID" value="MDC2954769.1"/>
    <property type="molecule type" value="Genomic_DNA"/>
</dbReference>
<dbReference type="RefSeq" id="WP_200700029.1">
    <property type="nucleotide sequence ID" value="NZ_JAQOSK010000003.1"/>
</dbReference>
<dbReference type="PANTHER" id="PTHR42305:SF1">
    <property type="entry name" value="MEMBRANE PROTEIN RV1733C-RELATED"/>
    <property type="match status" value="1"/>
</dbReference>
<organism evidence="1 2">
    <name type="scientific">Streptomyces gilvifuscus</name>
    <dbReference type="NCBI Taxonomy" id="1550617"/>
    <lineage>
        <taxon>Bacteria</taxon>
        <taxon>Bacillati</taxon>
        <taxon>Actinomycetota</taxon>
        <taxon>Actinomycetes</taxon>
        <taxon>Kitasatosporales</taxon>
        <taxon>Streptomycetaceae</taxon>
        <taxon>Streptomyces</taxon>
    </lineage>
</organism>
<accession>A0ABT5FQH7</accession>
<protein>
    <recommendedName>
        <fullName evidence="3">Integral membrane protein</fullName>
    </recommendedName>
</protein>